<evidence type="ECO:0000313" key="1">
    <source>
        <dbReference type="EMBL" id="SEA39228.1"/>
    </source>
</evidence>
<gene>
    <name evidence="1" type="ORF">SAMN04487990_1129</name>
</gene>
<reference evidence="1 2" key="1">
    <citation type="submission" date="2016-10" db="EMBL/GenBank/DDBJ databases">
        <authorList>
            <person name="de Groot N.N."/>
        </authorList>
    </citation>
    <scope>NUCLEOTIDE SEQUENCE [LARGE SCALE GENOMIC DNA]</scope>
    <source>
        <strain evidence="1 2">DSM 23842</strain>
    </source>
</reference>
<sequence length="108" mass="12466">MNNLLQNQAGCDLIIWETQPTKRNKNNEIKFIVNKNQPINTGDIIVGQYSAENISCYEITEIVERKKSGISNKDYLTAKTKWSSKKPPFHEFNLLTNNSFNKLFNLSK</sequence>
<dbReference type="RefSeq" id="WP_092134592.1">
    <property type="nucleotide sequence ID" value="NZ_FNQK01000012.1"/>
</dbReference>
<protein>
    <submittedName>
        <fullName evidence="1">Uncharacterized protein</fullName>
    </submittedName>
</protein>
<keyword evidence="2" id="KW-1185">Reference proteome</keyword>
<proteinExistence type="predicted"/>
<dbReference type="EMBL" id="FNQK01000012">
    <property type="protein sequence ID" value="SEA39228.1"/>
    <property type="molecule type" value="Genomic_DNA"/>
</dbReference>
<dbReference type="Proteomes" id="UP000198846">
    <property type="component" value="Unassembled WGS sequence"/>
</dbReference>
<organism evidence="1 2">
    <name type="scientific">Bizionia paragorgiae</name>
    <dbReference type="NCBI Taxonomy" id="283786"/>
    <lineage>
        <taxon>Bacteria</taxon>
        <taxon>Pseudomonadati</taxon>
        <taxon>Bacteroidota</taxon>
        <taxon>Flavobacteriia</taxon>
        <taxon>Flavobacteriales</taxon>
        <taxon>Flavobacteriaceae</taxon>
        <taxon>Bizionia</taxon>
    </lineage>
</organism>
<dbReference type="STRING" id="283786.SAMN04487990_1129"/>
<accession>A0A1H4ATU1</accession>
<evidence type="ECO:0000313" key="2">
    <source>
        <dbReference type="Proteomes" id="UP000198846"/>
    </source>
</evidence>
<dbReference type="AlphaFoldDB" id="A0A1H4ATU1"/>
<name>A0A1H4ATU1_BIZPA</name>